<dbReference type="PANTHER" id="PTHR45184:SF1">
    <property type="entry name" value="DNAJ PROTEIN ERDJ3A"/>
    <property type="match status" value="1"/>
</dbReference>
<dbReference type="EMBL" id="CAJNNW010002008">
    <property type="protein sequence ID" value="CAE8642585.1"/>
    <property type="molecule type" value="Genomic_DNA"/>
</dbReference>
<protein>
    <recommendedName>
        <fullName evidence="6">Thioredoxin domain-containing protein</fullName>
    </recommendedName>
</protein>
<dbReference type="OMA" id="FCYINNE"/>
<proteinExistence type="predicted"/>
<comment type="caution">
    <text evidence="3">The sequence shown here is derived from an EMBL/GenBank/DDBJ whole genome shotgun (WGS) entry which is preliminary data.</text>
</comment>
<dbReference type="PANTHER" id="PTHR45184">
    <property type="entry name" value="DNAJ PROTEIN ERDJ3A"/>
    <property type="match status" value="1"/>
</dbReference>
<keyword evidence="5" id="KW-1185">Reference proteome</keyword>
<dbReference type="SUPFAM" id="SSF52833">
    <property type="entry name" value="Thioredoxin-like"/>
    <property type="match status" value="2"/>
</dbReference>
<feature type="chain" id="PRO_5036222071" description="Thioredoxin domain-containing protein" evidence="1">
    <location>
        <begin position="21"/>
        <end position="419"/>
    </location>
</feature>
<dbReference type="OrthoDB" id="427280at2759"/>
<name>A0A813HYC3_POLGL</name>
<dbReference type="Gene3D" id="3.40.30.10">
    <property type="entry name" value="Glutaredoxin"/>
    <property type="match status" value="2"/>
</dbReference>
<feature type="signal peptide" evidence="1">
    <location>
        <begin position="1"/>
        <end position="20"/>
    </location>
</feature>
<dbReference type="InterPro" id="IPR052842">
    <property type="entry name" value="ER_Co-chaperone"/>
</dbReference>
<evidence type="ECO:0000313" key="3">
    <source>
        <dbReference type="EMBL" id="CAE8642585.1"/>
    </source>
</evidence>
<gene>
    <name evidence="2" type="ORF">PGLA1383_LOCUS34456</name>
    <name evidence="3" type="ORF">PGLA2088_LOCUS2466</name>
</gene>
<dbReference type="Proteomes" id="UP000626109">
    <property type="component" value="Unassembled WGS sequence"/>
</dbReference>
<evidence type="ECO:0000313" key="4">
    <source>
        <dbReference type="Proteomes" id="UP000626109"/>
    </source>
</evidence>
<organism evidence="3 4">
    <name type="scientific">Polarella glacialis</name>
    <name type="common">Dinoflagellate</name>
    <dbReference type="NCBI Taxonomy" id="89957"/>
    <lineage>
        <taxon>Eukaryota</taxon>
        <taxon>Sar</taxon>
        <taxon>Alveolata</taxon>
        <taxon>Dinophyceae</taxon>
        <taxon>Suessiales</taxon>
        <taxon>Suessiaceae</taxon>
        <taxon>Polarella</taxon>
    </lineage>
</organism>
<reference evidence="3" key="1">
    <citation type="submission" date="2021-02" db="EMBL/GenBank/DDBJ databases">
        <authorList>
            <person name="Dougan E. K."/>
            <person name="Rhodes N."/>
            <person name="Thang M."/>
            <person name="Chan C."/>
        </authorList>
    </citation>
    <scope>NUCLEOTIDE SEQUENCE</scope>
</reference>
<sequence>MARLSLLAALAACAPGICYGKIKIDAMRHDIQSITPKNFDGIINKFRDSSVSAIWYYKDDNKADIAFMDEYNKVAGELKGMAKVTAVNCNEFDVFCGKQGITTTPTVMINPPNPIPTFKYEGKLEQKAISGKVARFLTDMGTKVTKDNVDDFLTKDHSKPKVLLFSKSKSTPSIWKALSSETVFKRTMKFGFVSEEEKDIVQRFKITKFPSVVMQRGGQAAVKETYKGDMNFLALKEWVNLHSESGMGDKVAGAAGGKEESVEESKPWLVQEVPELTVKSSNDVCFKGEGLCVIYLKDGDLSQTETDMLTGLSKRFTSNLADRGAKMKWMWMNLAIETNFKELFSPTQMPSAVVFNPHKRLRFNLMDHGEDGEIKGDEQGLTKLMDKVLGGDARFKMVPGQKLPAWAAREAKAAGKKEL</sequence>
<evidence type="ECO:0008006" key="6">
    <source>
        <dbReference type="Google" id="ProtNLM"/>
    </source>
</evidence>
<dbReference type="InterPro" id="IPR036249">
    <property type="entry name" value="Thioredoxin-like_sf"/>
</dbReference>
<dbReference type="EMBL" id="CAJNNV010025961">
    <property type="protein sequence ID" value="CAE8616785.1"/>
    <property type="molecule type" value="Genomic_DNA"/>
</dbReference>
<evidence type="ECO:0000313" key="5">
    <source>
        <dbReference type="Proteomes" id="UP000654075"/>
    </source>
</evidence>
<dbReference type="AlphaFoldDB" id="A0A813HYC3"/>
<evidence type="ECO:0000256" key="1">
    <source>
        <dbReference type="SAM" id="SignalP"/>
    </source>
</evidence>
<dbReference type="Proteomes" id="UP000654075">
    <property type="component" value="Unassembled WGS sequence"/>
</dbReference>
<accession>A0A813HYC3</accession>
<keyword evidence="1" id="KW-0732">Signal</keyword>
<evidence type="ECO:0000313" key="2">
    <source>
        <dbReference type="EMBL" id="CAE8616785.1"/>
    </source>
</evidence>